<dbReference type="Proteomes" id="UP000222542">
    <property type="component" value="Unassembled WGS sequence"/>
</dbReference>
<reference evidence="2 3" key="2">
    <citation type="journal article" date="2017" name="Genome Biol.">
        <title>New reference genome sequences of hot pepper reveal the massive evolution of plant disease-resistance genes by retroduplication.</title>
        <authorList>
            <person name="Kim S."/>
            <person name="Park J."/>
            <person name="Yeom S.I."/>
            <person name="Kim Y.M."/>
            <person name="Seo E."/>
            <person name="Kim K.T."/>
            <person name="Kim M.S."/>
            <person name="Lee J.M."/>
            <person name="Cheong K."/>
            <person name="Shin H.S."/>
            <person name="Kim S.B."/>
            <person name="Han K."/>
            <person name="Lee J."/>
            <person name="Park M."/>
            <person name="Lee H.A."/>
            <person name="Lee H.Y."/>
            <person name="Lee Y."/>
            <person name="Oh S."/>
            <person name="Lee J.H."/>
            <person name="Choi E."/>
            <person name="Choi E."/>
            <person name="Lee S.E."/>
            <person name="Jeon J."/>
            <person name="Kim H."/>
            <person name="Choi G."/>
            <person name="Song H."/>
            <person name="Lee J."/>
            <person name="Lee S.C."/>
            <person name="Kwon J.K."/>
            <person name="Lee H.Y."/>
            <person name="Koo N."/>
            <person name="Hong Y."/>
            <person name="Kim R.W."/>
            <person name="Kang W.H."/>
            <person name="Huh J.H."/>
            <person name="Kang B.C."/>
            <person name="Yang T.J."/>
            <person name="Lee Y.H."/>
            <person name="Bennetzen J.L."/>
            <person name="Choi D."/>
        </authorList>
    </citation>
    <scope>NUCLEOTIDE SEQUENCE [LARGE SCALE GENOMIC DNA]</scope>
    <source>
        <strain evidence="3">cv. CM334</strain>
    </source>
</reference>
<feature type="signal peptide" evidence="1">
    <location>
        <begin position="1"/>
        <end position="23"/>
    </location>
</feature>
<dbReference type="Gene3D" id="2.40.40.10">
    <property type="entry name" value="RlpA-like domain"/>
    <property type="match status" value="1"/>
</dbReference>
<gene>
    <name evidence="2" type="ORF">T459_18598</name>
</gene>
<dbReference type="STRING" id="4072.A0A2G2YZB5"/>
<dbReference type="EMBL" id="AYRZ02000007">
    <property type="protein sequence ID" value="PHT75076.1"/>
    <property type="molecule type" value="Genomic_DNA"/>
</dbReference>
<keyword evidence="3" id="KW-1185">Reference proteome</keyword>
<organism evidence="2 3">
    <name type="scientific">Capsicum annuum</name>
    <name type="common">Capsicum pepper</name>
    <dbReference type="NCBI Taxonomy" id="4072"/>
    <lineage>
        <taxon>Eukaryota</taxon>
        <taxon>Viridiplantae</taxon>
        <taxon>Streptophyta</taxon>
        <taxon>Embryophyta</taxon>
        <taxon>Tracheophyta</taxon>
        <taxon>Spermatophyta</taxon>
        <taxon>Magnoliopsida</taxon>
        <taxon>eudicotyledons</taxon>
        <taxon>Gunneridae</taxon>
        <taxon>Pentapetalae</taxon>
        <taxon>asterids</taxon>
        <taxon>lamiids</taxon>
        <taxon>Solanales</taxon>
        <taxon>Solanaceae</taxon>
        <taxon>Solanoideae</taxon>
        <taxon>Capsiceae</taxon>
        <taxon>Capsicum</taxon>
    </lineage>
</organism>
<evidence type="ECO:0000256" key="1">
    <source>
        <dbReference type="SAM" id="SignalP"/>
    </source>
</evidence>
<evidence type="ECO:0000313" key="3">
    <source>
        <dbReference type="Proteomes" id="UP000222542"/>
    </source>
</evidence>
<dbReference type="SUPFAM" id="SSF50685">
    <property type="entry name" value="Barwin-like endoglucanases"/>
    <property type="match status" value="1"/>
</dbReference>
<accession>A0A2G2YZB5</accession>
<dbReference type="GO" id="GO:0009627">
    <property type="term" value="P:systemic acquired resistance"/>
    <property type="evidence" value="ECO:0007669"/>
    <property type="project" value="InterPro"/>
</dbReference>
<proteinExistence type="predicted"/>
<dbReference type="PANTHER" id="PTHR47295:SF10">
    <property type="entry name" value="EG45-LIKE DOMAIN CONTAINING PROTEIN"/>
    <property type="match status" value="1"/>
</dbReference>
<evidence type="ECO:0000313" key="2">
    <source>
        <dbReference type="EMBL" id="PHT75076.1"/>
    </source>
</evidence>
<comment type="caution">
    <text evidence="2">The sequence shown here is derived from an EMBL/GenBank/DDBJ whole genome shotgun (WGS) entry which is preliminary data.</text>
</comment>
<protein>
    <submittedName>
        <fullName evidence="2">EG45-like domain containing protein</fullName>
    </submittedName>
</protein>
<name>A0A2G2YZB5_CAPAN</name>
<reference evidence="2 3" key="1">
    <citation type="journal article" date="2014" name="Nat. Genet.">
        <title>Genome sequence of the hot pepper provides insights into the evolution of pungency in Capsicum species.</title>
        <authorList>
            <person name="Kim S."/>
            <person name="Park M."/>
            <person name="Yeom S.I."/>
            <person name="Kim Y.M."/>
            <person name="Lee J.M."/>
            <person name="Lee H.A."/>
            <person name="Seo E."/>
            <person name="Choi J."/>
            <person name="Cheong K."/>
            <person name="Kim K.T."/>
            <person name="Jung K."/>
            <person name="Lee G.W."/>
            <person name="Oh S.K."/>
            <person name="Bae C."/>
            <person name="Kim S.B."/>
            <person name="Lee H.Y."/>
            <person name="Kim S.Y."/>
            <person name="Kim M.S."/>
            <person name="Kang B.C."/>
            <person name="Jo Y.D."/>
            <person name="Yang H.B."/>
            <person name="Jeong H.J."/>
            <person name="Kang W.H."/>
            <person name="Kwon J.K."/>
            <person name="Shin C."/>
            <person name="Lim J.Y."/>
            <person name="Park J.H."/>
            <person name="Huh J.H."/>
            <person name="Kim J.S."/>
            <person name="Kim B.D."/>
            <person name="Cohen O."/>
            <person name="Paran I."/>
            <person name="Suh M.C."/>
            <person name="Lee S.B."/>
            <person name="Kim Y.K."/>
            <person name="Shin Y."/>
            <person name="Noh S.J."/>
            <person name="Park J."/>
            <person name="Seo Y.S."/>
            <person name="Kwon S.Y."/>
            <person name="Kim H.A."/>
            <person name="Park J.M."/>
            <person name="Kim H.J."/>
            <person name="Choi S.B."/>
            <person name="Bosland P.W."/>
            <person name="Reeves G."/>
            <person name="Jo S.H."/>
            <person name="Lee B.W."/>
            <person name="Cho H.T."/>
            <person name="Choi H.S."/>
            <person name="Lee M.S."/>
            <person name="Yu Y."/>
            <person name="Do Choi Y."/>
            <person name="Park B.S."/>
            <person name="van Deynze A."/>
            <person name="Ashrafi H."/>
            <person name="Hill T."/>
            <person name="Kim W.T."/>
            <person name="Pai H.S."/>
            <person name="Ahn H.K."/>
            <person name="Yeam I."/>
            <person name="Giovannoni J.J."/>
            <person name="Rose J.K."/>
            <person name="Sorensen I."/>
            <person name="Lee S.J."/>
            <person name="Kim R.W."/>
            <person name="Choi I.Y."/>
            <person name="Choi B.S."/>
            <person name="Lim J.S."/>
            <person name="Lee Y.H."/>
            <person name="Choi D."/>
        </authorList>
    </citation>
    <scope>NUCLEOTIDE SEQUENCE [LARGE SCALE GENOMIC DNA]</scope>
    <source>
        <strain evidence="3">cv. CM334</strain>
    </source>
</reference>
<dbReference type="PANTHER" id="PTHR47295">
    <property type="entry name" value="EG45-LIKE DOMAIN CONTAINING PROTEIN 1-RELATED"/>
    <property type="match status" value="1"/>
</dbReference>
<dbReference type="OMA" id="MAMSKMS"/>
<sequence length="77" mass="8265">MGAQNFILLVVGIYFCINSVAFADEGTATYYTAPYVPSSCYGYQDNGVMIAAASDTIWGNRAACGRMYRVTCTGPTN</sequence>
<dbReference type="GO" id="GO:0048046">
    <property type="term" value="C:apoplast"/>
    <property type="evidence" value="ECO:0007669"/>
    <property type="project" value="InterPro"/>
</dbReference>
<dbReference type="InterPro" id="IPR036908">
    <property type="entry name" value="RlpA-like_sf"/>
</dbReference>
<keyword evidence="1" id="KW-0732">Signal</keyword>
<dbReference type="InterPro" id="IPR044206">
    <property type="entry name" value="EGC1/2"/>
</dbReference>
<feature type="chain" id="PRO_5013968865" evidence="1">
    <location>
        <begin position="24"/>
        <end position="77"/>
    </location>
</feature>
<dbReference type="CDD" id="cd22269">
    <property type="entry name" value="DPBB_EG45-like"/>
    <property type="match status" value="1"/>
</dbReference>
<dbReference type="Gramene" id="PHT75076">
    <property type="protein sequence ID" value="PHT75076"/>
    <property type="gene ID" value="T459_18598"/>
</dbReference>
<dbReference type="AlphaFoldDB" id="A0A2G2YZB5"/>